<evidence type="ECO:0000313" key="1">
    <source>
        <dbReference type="EMBL" id="ODV87895.1"/>
    </source>
</evidence>
<dbReference type="Pfam" id="PF07956">
    <property type="entry name" value="DUF1690"/>
    <property type="match status" value="1"/>
</dbReference>
<protein>
    <recommendedName>
        <fullName evidence="3">Altered inheritance of mitochondria protein 13, mitochondrial</fullName>
    </recommendedName>
</protein>
<organism evidence="1 2">
    <name type="scientific">[Candida] arabinofermentans NRRL YB-2248</name>
    <dbReference type="NCBI Taxonomy" id="983967"/>
    <lineage>
        <taxon>Eukaryota</taxon>
        <taxon>Fungi</taxon>
        <taxon>Dikarya</taxon>
        <taxon>Ascomycota</taxon>
        <taxon>Saccharomycotina</taxon>
        <taxon>Pichiomycetes</taxon>
        <taxon>Pichiales</taxon>
        <taxon>Pichiaceae</taxon>
        <taxon>Ogataea</taxon>
        <taxon>Ogataea/Candida clade</taxon>
    </lineage>
</organism>
<gene>
    <name evidence="1" type="ORF">CANARDRAFT_26080</name>
</gene>
<dbReference type="InterPro" id="IPR012471">
    <property type="entry name" value="DUF1690"/>
</dbReference>
<dbReference type="STRING" id="983967.A0A1E4T814"/>
<dbReference type="OrthoDB" id="5544375at2759"/>
<sequence>MTTPKTFYPQTPVEFSASLISNLDSSLESDYTRQQFSEQYLEKELNKKLKKLEEVKVGALDSKLKSLLLPDTTDDGKSVSSINAKLNSVTESLKKLNASSPVKSQALLDAEKKVTSCLKSSKGKVLNCWEEVEAFKKLADEL</sequence>
<name>A0A1E4T814_9ASCO</name>
<keyword evidence="2" id="KW-1185">Reference proteome</keyword>
<evidence type="ECO:0008006" key="3">
    <source>
        <dbReference type="Google" id="ProtNLM"/>
    </source>
</evidence>
<accession>A0A1E4T814</accession>
<dbReference type="Proteomes" id="UP000094801">
    <property type="component" value="Unassembled WGS sequence"/>
</dbReference>
<evidence type="ECO:0000313" key="2">
    <source>
        <dbReference type="Proteomes" id="UP000094801"/>
    </source>
</evidence>
<dbReference type="EMBL" id="KV453847">
    <property type="protein sequence ID" value="ODV87895.1"/>
    <property type="molecule type" value="Genomic_DNA"/>
</dbReference>
<reference evidence="2" key="1">
    <citation type="submission" date="2016-04" db="EMBL/GenBank/DDBJ databases">
        <title>Comparative genomics of biotechnologically important yeasts.</title>
        <authorList>
            <consortium name="DOE Joint Genome Institute"/>
            <person name="Riley R."/>
            <person name="Haridas S."/>
            <person name="Wolfe K.H."/>
            <person name="Lopes M.R."/>
            <person name="Hittinger C.T."/>
            <person name="Goker M."/>
            <person name="Salamov A."/>
            <person name="Wisecaver J."/>
            <person name="Long T.M."/>
            <person name="Aerts A.L."/>
            <person name="Barry K."/>
            <person name="Choi C."/>
            <person name="Clum A."/>
            <person name="Coughlan A.Y."/>
            <person name="Deshpande S."/>
            <person name="Douglass A.P."/>
            <person name="Hanson S.J."/>
            <person name="Klenk H.-P."/>
            <person name="Labutti K."/>
            <person name="Lapidus A."/>
            <person name="Lindquist E."/>
            <person name="Lipzen A."/>
            <person name="Meier-Kolthoff J.P."/>
            <person name="Ohm R.A."/>
            <person name="Otillar R.P."/>
            <person name="Pangilinan J."/>
            <person name="Peng Y."/>
            <person name="Rokas A."/>
            <person name="Rosa C.A."/>
            <person name="Scheuner C."/>
            <person name="Sibirny A.A."/>
            <person name="Slot J.C."/>
            <person name="Stielow J.B."/>
            <person name="Sun H."/>
            <person name="Kurtzman C.P."/>
            <person name="Blackwell M."/>
            <person name="Grigoriev I.V."/>
            <person name="Jeffries T.W."/>
        </authorList>
    </citation>
    <scope>NUCLEOTIDE SEQUENCE [LARGE SCALE GENOMIC DNA]</scope>
    <source>
        <strain evidence="2">NRRL YB-2248</strain>
    </source>
</reference>
<proteinExistence type="predicted"/>
<dbReference type="AlphaFoldDB" id="A0A1E4T814"/>